<keyword evidence="2" id="KW-1133">Transmembrane helix</keyword>
<dbReference type="RefSeq" id="WP_011762759.1">
    <property type="nucleotide sequence ID" value="NC_008701.1"/>
</dbReference>
<proteinExistence type="predicted"/>
<dbReference type="eggNOG" id="arCOG05585">
    <property type="taxonomic scope" value="Archaea"/>
</dbReference>
<name>A1RTA2_PYRIL</name>
<dbReference type="AlphaFoldDB" id="A1RTA2"/>
<dbReference type="OrthoDB" id="27930at2157"/>
<dbReference type="GeneID" id="4618312"/>
<keyword evidence="1" id="KW-0175">Coiled coil</keyword>
<organism evidence="3 4">
    <name type="scientific">Pyrobaculum islandicum (strain DSM 4184 / JCM 9189 / GEO3)</name>
    <dbReference type="NCBI Taxonomy" id="384616"/>
    <lineage>
        <taxon>Archaea</taxon>
        <taxon>Thermoproteota</taxon>
        <taxon>Thermoprotei</taxon>
        <taxon>Thermoproteales</taxon>
        <taxon>Thermoproteaceae</taxon>
        <taxon>Pyrobaculum</taxon>
    </lineage>
</organism>
<dbReference type="STRING" id="384616.Pisl_1010"/>
<keyword evidence="2" id="KW-0812">Transmembrane</keyword>
<keyword evidence="2" id="KW-0472">Membrane</keyword>
<reference evidence="3" key="1">
    <citation type="submission" date="2006-12" db="EMBL/GenBank/DDBJ databases">
        <title>Complete sequence of Pyrobaculum islandicum DSM 4184.</title>
        <authorList>
            <person name="Copeland A."/>
            <person name="Lucas S."/>
            <person name="Lapidus A."/>
            <person name="Barry K."/>
            <person name="Detter J.C."/>
            <person name="Glavina del Rio T."/>
            <person name="Dalin E."/>
            <person name="Tice H."/>
            <person name="Pitluck S."/>
            <person name="Meincke L."/>
            <person name="Brettin T."/>
            <person name="Bruce D."/>
            <person name="Han C."/>
            <person name="Tapia R."/>
            <person name="Gilna P."/>
            <person name="Schmutz J."/>
            <person name="Larimer F."/>
            <person name="Land M."/>
            <person name="Hauser L."/>
            <person name="Kyrpides N."/>
            <person name="Mikhailova N."/>
            <person name="Cozen A.E."/>
            <person name="Fitz-Gibbon S.T."/>
            <person name="House C.H."/>
            <person name="Saltikov C."/>
            <person name="Lowe T."/>
            <person name="Richardson P."/>
        </authorList>
    </citation>
    <scope>NUCLEOTIDE SEQUENCE [LARGE SCALE GENOMIC DNA]</scope>
    <source>
        <strain evidence="3">DSM 4184</strain>
    </source>
</reference>
<evidence type="ECO:0000256" key="1">
    <source>
        <dbReference type="SAM" id="Coils"/>
    </source>
</evidence>
<protein>
    <submittedName>
        <fullName evidence="3">Uncharacterized protein</fullName>
    </submittedName>
</protein>
<feature type="transmembrane region" description="Helical" evidence="2">
    <location>
        <begin position="588"/>
        <end position="606"/>
    </location>
</feature>
<dbReference type="KEGG" id="pis:Pisl_1010"/>
<feature type="coiled-coil region" evidence="1">
    <location>
        <begin position="335"/>
        <end position="369"/>
    </location>
</feature>
<evidence type="ECO:0000313" key="3">
    <source>
        <dbReference type="EMBL" id="ABL88184.1"/>
    </source>
</evidence>
<keyword evidence="4" id="KW-1185">Reference proteome</keyword>
<evidence type="ECO:0000313" key="4">
    <source>
        <dbReference type="Proteomes" id="UP000002595"/>
    </source>
</evidence>
<sequence>MKALVYALVLAYLLAASTLVVTYTVKPGGAISAEAAVREVVINNGSAPLNFSGVVVPPYSAVVVERPVGNLYPPFLRIDIDVRYVNGTLSEGTLVGNRGTAIDLTLRMHSLLPAAVPVMVSIPVDDKVALLYGEPPSSISQVSGTTVYYWSLLVENYTEFRIRLRVRQFGSFGAVRMPTVSVVTVLDIDKTVESLEARRRSLEGALAQLRNFTRAVSTFTDVVYGQIQNLTRLVQILNATGAAMEQGAVAVNVSTYAVEALRRQMFALSDAARGVATTLNQSLLLVDYQYTALITAANLLEVQSAALSFYNAAAGEAEKSLVNTRSQLYTVRSNLVTARQQLDTSIKNVEEAKRRLNALNVTTREAKQAVNFTISLLDATETQLVAVRAAVDSYISTVDTLISTVDSTIAMLDAIRRSLGELAPLLNNTASSTRANATVLKRDMPQILLNASKNLLAVADNLYKTADEVYRLVAPLHNASRLLRDLGRQLVESAYALESYRKEQLRALPKLGYVESTVYNLTEAVERERKVIEIQTAALKRYYNVVNVSRVELQYYIQLPIVVENITFTLPSMGHQASQKPMAELQHSAFVLIAVVMVAAVMFLALRRREKLRQLR</sequence>
<evidence type="ECO:0000256" key="2">
    <source>
        <dbReference type="SAM" id="Phobius"/>
    </source>
</evidence>
<dbReference type="HOGENOM" id="CLU_443882_0_0_2"/>
<gene>
    <name evidence="3" type="ordered locus">Pisl_1010</name>
</gene>
<dbReference type="EMBL" id="CP000504">
    <property type="protein sequence ID" value="ABL88184.1"/>
    <property type="molecule type" value="Genomic_DNA"/>
</dbReference>
<dbReference type="Proteomes" id="UP000002595">
    <property type="component" value="Chromosome"/>
</dbReference>
<accession>A1RTA2</accession>